<keyword evidence="11" id="KW-0375">Hydrogen ion transport</keyword>
<keyword evidence="16" id="KW-1185">Reference proteome</keyword>
<comment type="catalytic activity">
    <reaction evidence="11">
        <text>ATP + H2O + 4 H(+)(in) = ADP + phosphate + 5 H(+)(out)</text>
        <dbReference type="Rhea" id="RHEA:57720"/>
        <dbReference type="ChEBI" id="CHEBI:15377"/>
        <dbReference type="ChEBI" id="CHEBI:15378"/>
        <dbReference type="ChEBI" id="CHEBI:30616"/>
        <dbReference type="ChEBI" id="CHEBI:43474"/>
        <dbReference type="ChEBI" id="CHEBI:456216"/>
        <dbReference type="EC" id="7.1.2.2"/>
    </reaction>
</comment>
<feature type="domain" description="ATPase F1/V1/A1 complex alpha/beta subunit N-terminal" evidence="14">
    <location>
        <begin position="71"/>
        <end position="134"/>
    </location>
</feature>
<dbReference type="EMBL" id="QUMS01000001">
    <property type="protein sequence ID" value="REG10226.1"/>
    <property type="molecule type" value="Genomic_DNA"/>
</dbReference>
<feature type="binding site" evidence="11">
    <location>
        <begin position="214"/>
        <end position="221"/>
    </location>
    <ligand>
        <name>ATP</name>
        <dbReference type="ChEBI" id="CHEBI:30616"/>
    </ligand>
</feature>
<dbReference type="Gene3D" id="3.40.50.300">
    <property type="entry name" value="P-loop containing nucleotide triphosphate hydrolases"/>
    <property type="match status" value="1"/>
</dbReference>
<keyword evidence="4 11" id="KW-0547">Nucleotide-binding</keyword>
<dbReference type="InterPro" id="IPR005294">
    <property type="entry name" value="ATP_synth_F1_asu"/>
</dbReference>
<dbReference type="InterPro" id="IPR036121">
    <property type="entry name" value="ATPase_F1/V1/A1_a/bsu_N_sf"/>
</dbReference>
<dbReference type="OrthoDB" id="9803053at2"/>
<evidence type="ECO:0000256" key="5">
    <source>
        <dbReference type="ARBA" id="ARBA00022840"/>
    </source>
</evidence>
<feature type="domain" description="ATP synthase alpha subunit C-terminal" evidence="13">
    <location>
        <begin position="416"/>
        <end position="539"/>
    </location>
</feature>
<keyword evidence="6 11" id="KW-1278">Translocase</keyword>
<evidence type="ECO:0000259" key="12">
    <source>
        <dbReference type="Pfam" id="PF00006"/>
    </source>
</evidence>
<dbReference type="InterPro" id="IPR033732">
    <property type="entry name" value="ATP_synth_F1_a_nt-bd_dom"/>
</dbReference>
<evidence type="ECO:0000259" key="14">
    <source>
        <dbReference type="Pfam" id="PF02874"/>
    </source>
</evidence>
<dbReference type="PANTHER" id="PTHR48082">
    <property type="entry name" value="ATP SYNTHASE SUBUNIT ALPHA, MITOCHONDRIAL"/>
    <property type="match status" value="1"/>
</dbReference>
<dbReference type="InterPro" id="IPR020003">
    <property type="entry name" value="ATPase_a/bsu_AS"/>
</dbReference>
<evidence type="ECO:0000256" key="10">
    <source>
        <dbReference type="ARBA" id="ARBA00023310"/>
    </source>
</evidence>
<organism evidence="15 16">
    <name type="scientific">Pelolinea submarina</name>
    <dbReference type="NCBI Taxonomy" id="913107"/>
    <lineage>
        <taxon>Bacteria</taxon>
        <taxon>Bacillati</taxon>
        <taxon>Chloroflexota</taxon>
        <taxon>Anaerolineae</taxon>
        <taxon>Anaerolineales</taxon>
        <taxon>Anaerolineaceae</taxon>
        <taxon>Pelolinea</taxon>
    </lineage>
</organism>
<feature type="domain" description="ATPase F1/V1/A1 complex alpha/beta subunit nucleotide-binding" evidence="12">
    <location>
        <begin position="194"/>
        <end position="409"/>
    </location>
</feature>
<evidence type="ECO:0000256" key="3">
    <source>
        <dbReference type="ARBA" id="ARBA00022448"/>
    </source>
</evidence>
<dbReference type="PANTHER" id="PTHR48082:SF2">
    <property type="entry name" value="ATP SYNTHASE SUBUNIT ALPHA, MITOCHONDRIAL"/>
    <property type="match status" value="1"/>
</dbReference>
<evidence type="ECO:0000256" key="11">
    <source>
        <dbReference type="HAMAP-Rule" id="MF_01346"/>
    </source>
</evidence>
<dbReference type="CDD" id="cd18116">
    <property type="entry name" value="ATP-synt_F1_alpha_N"/>
    <property type="match status" value="1"/>
</dbReference>
<keyword evidence="8 11" id="KW-0472">Membrane</keyword>
<dbReference type="CDD" id="cd18113">
    <property type="entry name" value="ATP-synt_F1_alpha_C"/>
    <property type="match status" value="1"/>
</dbReference>
<evidence type="ECO:0000256" key="7">
    <source>
        <dbReference type="ARBA" id="ARBA00023065"/>
    </source>
</evidence>
<dbReference type="FunFam" id="3.40.50.300:FF:000002">
    <property type="entry name" value="ATP synthase subunit alpha"/>
    <property type="match status" value="1"/>
</dbReference>
<evidence type="ECO:0000313" key="16">
    <source>
        <dbReference type="Proteomes" id="UP000256388"/>
    </source>
</evidence>
<evidence type="ECO:0000256" key="9">
    <source>
        <dbReference type="ARBA" id="ARBA00023196"/>
    </source>
</evidence>
<evidence type="ECO:0000256" key="2">
    <source>
        <dbReference type="ARBA" id="ARBA00008936"/>
    </source>
</evidence>
<dbReference type="InterPro" id="IPR038376">
    <property type="entry name" value="ATP_synth_asu_C_sf"/>
</dbReference>
<proteinExistence type="inferred from homology"/>
<dbReference type="GO" id="GO:0043531">
    <property type="term" value="F:ADP binding"/>
    <property type="evidence" value="ECO:0007669"/>
    <property type="project" value="TreeGrafter"/>
</dbReference>
<name>A0A347ZV57_9CHLR</name>
<comment type="function">
    <text evidence="11">Produces ATP from ADP in the presence of a proton gradient across the membrane. The alpha chain is a regulatory subunit.</text>
</comment>
<dbReference type="Pfam" id="PF02874">
    <property type="entry name" value="ATP-synt_ab_N"/>
    <property type="match status" value="1"/>
</dbReference>
<keyword evidence="10 11" id="KW-0066">ATP synthesis</keyword>
<dbReference type="InterPro" id="IPR000793">
    <property type="entry name" value="ATP_synth_asu_C"/>
</dbReference>
<dbReference type="GO" id="GO:0005524">
    <property type="term" value="F:ATP binding"/>
    <property type="evidence" value="ECO:0007669"/>
    <property type="project" value="UniProtKB-UniRule"/>
</dbReference>
<dbReference type="GO" id="GO:0005886">
    <property type="term" value="C:plasma membrane"/>
    <property type="evidence" value="ECO:0007669"/>
    <property type="project" value="UniProtKB-SubCell"/>
</dbReference>
<comment type="subcellular location">
    <subcellularLocation>
        <location evidence="11">Cell membrane</location>
        <topology evidence="11">Peripheral membrane protein</topology>
    </subcellularLocation>
    <subcellularLocation>
        <location evidence="1">Membrane</location>
    </subcellularLocation>
</comment>
<dbReference type="Gene3D" id="2.40.30.20">
    <property type="match status" value="1"/>
</dbReference>
<dbReference type="Pfam" id="PF00006">
    <property type="entry name" value="ATP-synt_ab"/>
    <property type="match status" value="1"/>
</dbReference>
<evidence type="ECO:0000256" key="1">
    <source>
        <dbReference type="ARBA" id="ARBA00004370"/>
    </source>
</evidence>
<sequence>MNINVEPKFTSLESYLNELVDFPAFEKEVKNRLGETDLPRLDEDTSDKLVQQLLSTFQQTCENYTSHVTFEEIGTVQHVGNGVANLSGLSNVGVDELVNFPNGVDGLVLNLESDSIDVILLGEETGIHGGDRVTSRRERIRVPVGPDLLGRVINPLGAPLDDLPEIQPVDMELLEKPAPGIIERSPVNEPLQTGNKMIDALFSVGRGQRELIVGDRQIGKTTLAVDTILNQKNSNVVCIYVSIGQKKSSVLSVINTLKTRGAMEYSVVVIASPDDPPALRYLAPFAGCTMGEYFLQQGRDVLIVYDDLGKHADAYREISLLLRRPPGREAYPGDIFYLHSRLLERACKLSEEQGGGSLTALPIIPLQQSNLAAYIPTNLISICDGQIVLNTEKFNRGLKPAVDIGLSVSRVGSSAQSKAMRSVSEELKLELSQFEEVEQFTRFGTEIDEATLNQIQRGQRLQLILAQPNNKPLTLAEEVIILTAGIHGYLDAVDLSQIGRFEDDLLSWFKRHHSDMMNKINHEKTINDIRDEILNLIHKFTEIWTSGELSDG</sequence>
<comment type="caution">
    <text evidence="15">The sequence shown here is derived from an EMBL/GenBank/DDBJ whole genome shotgun (WGS) entry which is preliminary data.</text>
</comment>
<keyword evidence="5 11" id="KW-0067">ATP-binding</keyword>
<dbReference type="NCBIfam" id="TIGR00962">
    <property type="entry name" value="atpA"/>
    <property type="match status" value="1"/>
</dbReference>
<dbReference type="AlphaFoldDB" id="A0A347ZV57"/>
<evidence type="ECO:0000256" key="4">
    <source>
        <dbReference type="ARBA" id="ARBA00022741"/>
    </source>
</evidence>
<dbReference type="InterPro" id="IPR004100">
    <property type="entry name" value="ATPase_F1/V1/A1_a/bsu_N"/>
</dbReference>
<evidence type="ECO:0000313" key="15">
    <source>
        <dbReference type="EMBL" id="REG10226.1"/>
    </source>
</evidence>
<dbReference type="GO" id="GO:0045259">
    <property type="term" value="C:proton-transporting ATP synthase complex"/>
    <property type="evidence" value="ECO:0007669"/>
    <property type="project" value="UniProtKB-KW"/>
</dbReference>
<accession>A0A347ZV57</accession>
<dbReference type="Proteomes" id="UP000256388">
    <property type="component" value="Unassembled WGS sequence"/>
</dbReference>
<dbReference type="Pfam" id="PF00306">
    <property type="entry name" value="ATP-synt_ab_C"/>
    <property type="match status" value="1"/>
</dbReference>
<evidence type="ECO:0000256" key="6">
    <source>
        <dbReference type="ARBA" id="ARBA00022967"/>
    </source>
</evidence>
<keyword evidence="11" id="KW-1003">Cell membrane</keyword>
<reference evidence="15 16" key="1">
    <citation type="submission" date="2018-08" db="EMBL/GenBank/DDBJ databases">
        <title>Genomic Encyclopedia of Type Strains, Phase IV (KMG-IV): sequencing the most valuable type-strain genomes for metagenomic binning, comparative biology and taxonomic classification.</title>
        <authorList>
            <person name="Goeker M."/>
        </authorList>
    </citation>
    <scope>NUCLEOTIDE SEQUENCE [LARGE SCALE GENOMIC DNA]</scope>
    <source>
        <strain evidence="15 16">DSM 23923</strain>
    </source>
</reference>
<dbReference type="RefSeq" id="WP_116223418.1">
    <property type="nucleotide sequence ID" value="NZ_AP018437.1"/>
</dbReference>
<dbReference type="SUPFAM" id="SSF47917">
    <property type="entry name" value="C-terminal domain of alpha and beta subunits of F1 ATP synthase"/>
    <property type="match status" value="1"/>
</dbReference>
<dbReference type="SUPFAM" id="SSF50615">
    <property type="entry name" value="N-terminal domain of alpha and beta subunits of F1 ATP synthase"/>
    <property type="match status" value="1"/>
</dbReference>
<dbReference type="CDD" id="cd01132">
    <property type="entry name" value="F1-ATPase_alpha_CD"/>
    <property type="match status" value="1"/>
</dbReference>
<dbReference type="Gene3D" id="1.20.150.20">
    <property type="entry name" value="ATP synthase alpha/beta chain, C-terminal domain"/>
    <property type="match status" value="1"/>
</dbReference>
<protein>
    <recommendedName>
        <fullName evidence="11">ATP synthase subunit alpha</fullName>
        <ecNumber evidence="11">7.1.2.2</ecNumber>
    </recommendedName>
    <alternativeName>
        <fullName evidence="11">ATP synthase F1 sector subunit alpha</fullName>
    </alternativeName>
    <alternativeName>
        <fullName evidence="11">F-ATPase subunit alpha</fullName>
    </alternativeName>
</protein>
<dbReference type="GO" id="GO:0046933">
    <property type="term" value="F:proton-transporting ATP synthase activity, rotational mechanism"/>
    <property type="evidence" value="ECO:0007669"/>
    <property type="project" value="UniProtKB-UniRule"/>
</dbReference>
<dbReference type="HAMAP" id="MF_01346">
    <property type="entry name" value="ATP_synth_alpha_bact"/>
    <property type="match status" value="1"/>
</dbReference>
<dbReference type="SUPFAM" id="SSF52540">
    <property type="entry name" value="P-loop containing nucleoside triphosphate hydrolases"/>
    <property type="match status" value="1"/>
</dbReference>
<keyword evidence="9 11" id="KW-0139">CF(1)</keyword>
<comment type="similarity">
    <text evidence="2 11">Belongs to the ATPase alpha/beta chains family.</text>
</comment>
<keyword evidence="3 11" id="KW-0813">Transport</keyword>
<dbReference type="EC" id="7.1.2.2" evidence="11"/>
<dbReference type="InterPro" id="IPR027417">
    <property type="entry name" value="P-loop_NTPase"/>
</dbReference>
<dbReference type="PROSITE" id="PS00152">
    <property type="entry name" value="ATPASE_ALPHA_BETA"/>
    <property type="match status" value="1"/>
</dbReference>
<dbReference type="InterPro" id="IPR000194">
    <property type="entry name" value="ATPase_F1/V1/A1_a/bsu_nucl-bd"/>
</dbReference>
<feature type="site" description="Required for activity" evidence="11">
    <location>
        <position position="407"/>
    </location>
</feature>
<gene>
    <name evidence="11" type="primary">atpA</name>
    <name evidence="15" type="ORF">DFR64_0078</name>
</gene>
<evidence type="ECO:0000256" key="8">
    <source>
        <dbReference type="ARBA" id="ARBA00023136"/>
    </source>
</evidence>
<dbReference type="InterPro" id="IPR023366">
    <property type="entry name" value="ATP_synth_asu-like_sf"/>
</dbReference>
<evidence type="ECO:0000259" key="13">
    <source>
        <dbReference type="Pfam" id="PF00306"/>
    </source>
</evidence>
<dbReference type="NCBIfam" id="NF009884">
    <property type="entry name" value="PRK13343.1"/>
    <property type="match status" value="1"/>
</dbReference>
<keyword evidence="7 11" id="KW-0406">Ion transport</keyword>